<sequence>MKIKPKYIFLKIWAWVNFSEIFLSELVYRFFCCSSTSLFIFACLNSKLVYSPEYISSYGLLLFPDPSTRKAKGQPRGKKIPYAPLLPSTIEVVFALFVTPFLLS</sequence>
<organism evidence="2 3">
    <name type="scientific">Xanthocytophaga flava</name>
    <dbReference type="NCBI Taxonomy" id="3048013"/>
    <lineage>
        <taxon>Bacteria</taxon>
        <taxon>Pseudomonadati</taxon>
        <taxon>Bacteroidota</taxon>
        <taxon>Cytophagia</taxon>
        <taxon>Cytophagales</taxon>
        <taxon>Rhodocytophagaceae</taxon>
        <taxon>Xanthocytophaga</taxon>
    </lineage>
</organism>
<evidence type="ECO:0000256" key="1">
    <source>
        <dbReference type="SAM" id="Phobius"/>
    </source>
</evidence>
<dbReference type="RefSeq" id="WP_313982321.1">
    <property type="nucleotide sequence ID" value="NZ_JASJOS010000009.1"/>
</dbReference>
<reference evidence="2" key="1">
    <citation type="submission" date="2023-05" db="EMBL/GenBank/DDBJ databases">
        <authorList>
            <person name="Zhang X."/>
        </authorList>
    </citation>
    <scope>NUCLEOTIDE SEQUENCE</scope>
    <source>
        <strain evidence="2">YF14B1</strain>
    </source>
</reference>
<comment type="caution">
    <text evidence="2">The sequence shown here is derived from an EMBL/GenBank/DDBJ whole genome shotgun (WGS) entry which is preliminary data.</text>
</comment>
<protein>
    <submittedName>
        <fullName evidence="2">Uncharacterized protein</fullName>
    </submittedName>
</protein>
<gene>
    <name evidence="2" type="ORF">QNI16_20590</name>
</gene>
<keyword evidence="1" id="KW-1133">Transmembrane helix</keyword>
<evidence type="ECO:0000313" key="3">
    <source>
        <dbReference type="Proteomes" id="UP001241110"/>
    </source>
</evidence>
<keyword evidence="1" id="KW-0472">Membrane</keyword>
<dbReference type="Proteomes" id="UP001241110">
    <property type="component" value="Unassembled WGS sequence"/>
</dbReference>
<name>A0AAE3U8Q8_9BACT</name>
<dbReference type="EMBL" id="JASJOS010000009">
    <property type="protein sequence ID" value="MDJ1482912.1"/>
    <property type="molecule type" value="Genomic_DNA"/>
</dbReference>
<feature type="transmembrane region" description="Helical" evidence="1">
    <location>
        <begin position="82"/>
        <end position="103"/>
    </location>
</feature>
<accession>A0AAE3U8Q8</accession>
<evidence type="ECO:0000313" key="2">
    <source>
        <dbReference type="EMBL" id="MDJ1482912.1"/>
    </source>
</evidence>
<dbReference type="AlphaFoldDB" id="A0AAE3U8Q8"/>
<proteinExistence type="predicted"/>
<keyword evidence="1" id="KW-0812">Transmembrane</keyword>